<dbReference type="Pfam" id="PF02037">
    <property type="entry name" value="SAP"/>
    <property type="match status" value="1"/>
</dbReference>
<dbReference type="GO" id="GO:0008270">
    <property type="term" value="F:zinc ion binding"/>
    <property type="evidence" value="ECO:0007669"/>
    <property type="project" value="UniProtKB-KW"/>
</dbReference>
<organism evidence="4 5">
    <name type="scientific">Trichogramma kaykai</name>
    <dbReference type="NCBI Taxonomy" id="54128"/>
    <lineage>
        <taxon>Eukaryota</taxon>
        <taxon>Metazoa</taxon>
        <taxon>Ecdysozoa</taxon>
        <taxon>Arthropoda</taxon>
        <taxon>Hexapoda</taxon>
        <taxon>Insecta</taxon>
        <taxon>Pterygota</taxon>
        <taxon>Neoptera</taxon>
        <taxon>Endopterygota</taxon>
        <taxon>Hymenoptera</taxon>
        <taxon>Apocrita</taxon>
        <taxon>Proctotrupomorpha</taxon>
        <taxon>Chalcidoidea</taxon>
        <taxon>Trichogrammatidae</taxon>
        <taxon>Trichogramma</taxon>
    </lineage>
</organism>
<evidence type="ECO:0000259" key="3">
    <source>
        <dbReference type="PROSITE" id="PS50966"/>
    </source>
</evidence>
<dbReference type="SUPFAM" id="SSF68906">
    <property type="entry name" value="SAP domain"/>
    <property type="match status" value="1"/>
</dbReference>
<keyword evidence="5" id="KW-1185">Reference proteome</keyword>
<dbReference type="InterPro" id="IPR003034">
    <property type="entry name" value="SAP_dom"/>
</dbReference>
<sequence>MRTYTNKQEKGSNFDHKYGSLKLKQLQHLLRERGARVTGRKSKLVERLIYYEKNNNFDYERAEKDEVIETPPPQECRDINSSTLLPAFSKLHLDIFLKNYNVQIEKAQNLYNEGFLQYIRCCKKDDQYFIKSSCKAKLKKHMKYLCDIKLFDDGEVDLSMCDCPVGQSTKAHCKHVIVTLIALLKWRVDKFAILEATCTEKLQTFHKPTKKYTGSPVKSNVFQKRKLPPKKKILNSILNLQFTDDFQISYSDYFKNIITSSSFNNNIGTVQIGLMGSERICKIALEKLSNTKSYAGESTASHLSNKTIVIKKKGRQGFSYKWLQVPGFKDWLQELGTADFAWCNECLKKIRAGKHVLEKHAKSKRHVLRMNLISPGPLNLDFKIPSNEENEDKLECAAKELAIVSMAVKNNIPYKKINSIVECFQSFTNDPSLLRVKLSETRSQMIARNVIGHQTKRGLAEVLKNCLFTISMDESTDLSKHHLLSIEVRWANFETQKIESAFWDLYPIFEENKEASSSALTLFECLKTSFNKSDVPLKNIYAVSFDGCSTMNGNSKSVKVYLQNTIQDIITVRCPAHLTHLSLKHGMEELPANIMNLITNINSMLRSAHKLHNFENTQKNFNCEGKIVSYIDVRWLSLEAAVNAILKNFQPILDYANDLQMKDDNIGKKVHSEMNKPTIKSYLLLIKKVTWELNCLNRLLQSDQVIIHILWQKIEKCFKNIVSIVMRRDKIKKSFIDIDLFEENNYLPYEDFLIENEEEVHTHGDQLSEFYVHAFNFVIGVALYYQTNFKKLNTLLLKSINCLNPKNYLSDEETKTEDEQRNLEHFENLKKCLKVLIRDENLSETLSEQWITLKKQKSLDKNKNIVEFWMEVGSIENNKFIKLSEFALRALAIPHANAGPERRFSEMNFRKSKLKGNKLNETMNSEIHTAQMKKILQNNTFSKDMMIKKIATGRFYNNKYKEE</sequence>
<dbReference type="EMBL" id="JBJJXI010000059">
    <property type="protein sequence ID" value="KAL3398379.1"/>
    <property type="molecule type" value="Genomic_DNA"/>
</dbReference>
<dbReference type="PANTHER" id="PTHR46880:SF5">
    <property type="entry name" value="DUF4371 DOMAIN-CONTAINING PROTEIN"/>
    <property type="match status" value="1"/>
</dbReference>
<dbReference type="PROSITE" id="PS50966">
    <property type="entry name" value="ZF_SWIM"/>
    <property type="match status" value="1"/>
</dbReference>
<dbReference type="SMART" id="SM00513">
    <property type="entry name" value="SAP"/>
    <property type="match status" value="1"/>
</dbReference>
<evidence type="ECO:0000313" key="5">
    <source>
        <dbReference type="Proteomes" id="UP001627154"/>
    </source>
</evidence>
<evidence type="ECO:0000259" key="2">
    <source>
        <dbReference type="PROSITE" id="PS50800"/>
    </source>
</evidence>
<evidence type="ECO:0000313" key="4">
    <source>
        <dbReference type="EMBL" id="KAL3398379.1"/>
    </source>
</evidence>
<evidence type="ECO:0000256" key="1">
    <source>
        <dbReference type="PROSITE-ProRule" id="PRU00325"/>
    </source>
</evidence>
<dbReference type="PROSITE" id="PS50800">
    <property type="entry name" value="SAP"/>
    <property type="match status" value="1"/>
</dbReference>
<dbReference type="Proteomes" id="UP001627154">
    <property type="component" value="Unassembled WGS sequence"/>
</dbReference>
<dbReference type="AlphaFoldDB" id="A0ABD2WZ06"/>
<proteinExistence type="predicted"/>
<dbReference type="Gene3D" id="1.10.720.30">
    <property type="entry name" value="SAP domain"/>
    <property type="match status" value="1"/>
</dbReference>
<keyword evidence="1" id="KW-0862">Zinc</keyword>
<dbReference type="InterPro" id="IPR036361">
    <property type="entry name" value="SAP_dom_sf"/>
</dbReference>
<reference evidence="4 5" key="1">
    <citation type="journal article" date="2024" name="bioRxiv">
        <title>A reference genome for Trichogramma kaykai: A tiny desert-dwelling parasitoid wasp with competing sex-ratio distorters.</title>
        <authorList>
            <person name="Culotta J."/>
            <person name="Lindsey A.R."/>
        </authorList>
    </citation>
    <scope>NUCLEOTIDE SEQUENCE [LARGE SCALE GENOMIC DNA]</scope>
    <source>
        <strain evidence="4 5">KSX58</strain>
    </source>
</reference>
<evidence type="ECO:0008006" key="6">
    <source>
        <dbReference type="Google" id="ProtNLM"/>
    </source>
</evidence>
<keyword evidence="1" id="KW-0863">Zinc-finger</keyword>
<keyword evidence="1" id="KW-0479">Metal-binding</keyword>
<protein>
    <recommendedName>
        <fullName evidence="6">SWIM-type domain-containing protein</fullName>
    </recommendedName>
</protein>
<gene>
    <name evidence="4" type="ORF">TKK_007548</name>
</gene>
<feature type="domain" description="SAP" evidence="2">
    <location>
        <begin position="18"/>
        <end position="52"/>
    </location>
</feature>
<dbReference type="SUPFAM" id="SSF53098">
    <property type="entry name" value="Ribonuclease H-like"/>
    <property type="match status" value="1"/>
</dbReference>
<dbReference type="InterPro" id="IPR012337">
    <property type="entry name" value="RNaseH-like_sf"/>
</dbReference>
<dbReference type="InterPro" id="IPR007527">
    <property type="entry name" value="Znf_SWIM"/>
</dbReference>
<name>A0ABD2WZ06_9HYME</name>
<accession>A0ABD2WZ06</accession>
<comment type="caution">
    <text evidence="4">The sequence shown here is derived from an EMBL/GenBank/DDBJ whole genome shotgun (WGS) entry which is preliminary data.</text>
</comment>
<dbReference type="PANTHER" id="PTHR46880">
    <property type="entry name" value="RAS-ASSOCIATING DOMAIN-CONTAINING PROTEIN"/>
    <property type="match status" value="1"/>
</dbReference>
<feature type="domain" description="SWIM-type" evidence="3">
    <location>
        <begin position="144"/>
        <end position="184"/>
    </location>
</feature>